<organism evidence="2 3">
    <name type="scientific">Alcaligenes pakistanensis</name>
    <dbReference type="NCBI Taxonomy" id="1482717"/>
    <lineage>
        <taxon>Bacteria</taxon>
        <taxon>Pseudomonadati</taxon>
        <taxon>Pseudomonadota</taxon>
        <taxon>Betaproteobacteria</taxon>
        <taxon>Burkholderiales</taxon>
        <taxon>Alcaligenaceae</taxon>
        <taxon>Alcaligenes</taxon>
    </lineage>
</organism>
<feature type="region of interest" description="Disordered" evidence="1">
    <location>
        <begin position="1"/>
        <end position="25"/>
    </location>
</feature>
<evidence type="ECO:0000313" key="3">
    <source>
        <dbReference type="Proteomes" id="UP000608923"/>
    </source>
</evidence>
<sequence length="90" mass="9959">MAQATNLSVSWLASGEGNPAPSEPSSTLLELDILEEIITKAQLLFQAKSVGLRPEAEARIIRLVYELYLRQGKQMDEASLNNLIELASFR</sequence>
<dbReference type="Proteomes" id="UP000608923">
    <property type="component" value="Unassembled WGS sequence"/>
</dbReference>
<comment type="caution">
    <text evidence="2">The sequence shown here is derived from an EMBL/GenBank/DDBJ whole genome shotgun (WGS) entry which is preliminary data.</text>
</comment>
<evidence type="ECO:0000313" key="2">
    <source>
        <dbReference type="EMBL" id="GHC58788.1"/>
    </source>
</evidence>
<accession>A0A8H9M778</accession>
<feature type="compositionally biased region" description="Polar residues" evidence="1">
    <location>
        <begin position="1"/>
        <end position="11"/>
    </location>
</feature>
<dbReference type="EMBL" id="BMZN01000006">
    <property type="protein sequence ID" value="GHC58788.1"/>
    <property type="molecule type" value="Genomic_DNA"/>
</dbReference>
<evidence type="ECO:0000256" key="1">
    <source>
        <dbReference type="SAM" id="MobiDB-lite"/>
    </source>
</evidence>
<protein>
    <submittedName>
        <fullName evidence="2">Uncharacterized protein</fullName>
    </submittedName>
</protein>
<gene>
    <name evidence="2" type="ORF">GCM10010096_34960</name>
</gene>
<keyword evidence="3" id="KW-1185">Reference proteome</keyword>
<proteinExistence type="predicted"/>
<reference evidence="3" key="1">
    <citation type="journal article" date="2019" name="Int. J. Syst. Evol. Microbiol.">
        <title>The Global Catalogue of Microorganisms (GCM) 10K type strain sequencing project: providing services to taxonomists for standard genome sequencing and annotation.</title>
        <authorList>
            <consortium name="The Broad Institute Genomics Platform"/>
            <consortium name="The Broad Institute Genome Sequencing Center for Infectious Disease"/>
            <person name="Wu L."/>
            <person name="Ma J."/>
        </authorList>
    </citation>
    <scope>NUCLEOTIDE SEQUENCE [LARGE SCALE GENOMIC DNA]</scope>
    <source>
        <strain evidence="3">KCTC 42083</strain>
    </source>
</reference>
<dbReference type="AlphaFoldDB" id="A0A8H9M778"/>
<name>A0A8H9M778_9BURK</name>